<name>A0A1F6Y5D1_9BACT</name>
<evidence type="ECO:0008006" key="3">
    <source>
        <dbReference type="Google" id="ProtNLM"/>
    </source>
</evidence>
<dbReference type="EMBL" id="MFVL01000016">
    <property type="protein sequence ID" value="OGJ01539.1"/>
    <property type="molecule type" value="Genomic_DNA"/>
</dbReference>
<protein>
    <recommendedName>
        <fullName evidence="3">DUF2283 domain-containing protein</fullName>
    </recommendedName>
</protein>
<evidence type="ECO:0000313" key="2">
    <source>
        <dbReference type="Proteomes" id="UP000177693"/>
    </source>
</evidence>
<accession>A0A1F6Y5D1</accession>
<gene>
    <name evidence="1" type="ORF">A3I23_00935</name>
</gene>
<dbReference type="Proteomes" id="UP000177693">
    <property type="component" value="Unassembled WGS sequence"/>
</dbReference>
<reference evidence="1 2" key="1">
    <citation type="journal article" date="2016" name="Nat. Commun.">
        <title>Thousands of microbial genomes shed light on interconnected biogeochemical processes in an aquifer system.</title>
        <authorList>
            <person name="Anantharaman K."/>
            <person name="Brown C.T."/>
            <person name="Hug L.A."/>
            <person name="Sharon I."/>
            <person name="Castelle C.J."/>
            <person name="Probst A.J."/>
            <person name="Thomas B.C."/>
            <person name="Singh A."/>
            <person name="Wilkins M.J."/>
            <person name="Karaoz U."/>
            <person name="Brodie E.L."/>
            <person name="Williams K.H."/>
            <person name="Hubbard S.S."/>
            <person name="Banfield J.F."/>
        </authorList>
    </citation>
    <scope>NUCLEOTIDE SEQUENCE [LARGE SCALE GENOMIC DNA]</scope>
</reference>
<sequence length="83" mass="9273">MAKNNKKNKISYESEADVLTVEASSKPIDYAMEIGNVVVHFTKKDEPVLFEILDASKFFTKAGSIMKKSGASRFLYNKKPILA</sequence>
<dbReference type="Pfam" id="PF10049">
    <property type="entry name" value="DUF2283"/>
    <property type="match status" value="1"/>
</dbReference>
<dbReference type="InterPro" id="IPR019270">
    <property type="entry name" value="DUF2283"/>
</dbReference>
<evidence type="ECO:0000313" key="1">
    <source>
        <dbReference type="EMBL" id="OGJ01539.1"/>
    </source>
</evidence>
<dbReference type="AlphaFoldDB" id="A0A1F6Y5D1"/>
<proteinExistence type="predicted"/>
<comment type="caution">
    <text evidence="1">The sequence shown here is derived from an EMBL/GenBank/DDBJ whole genome shotgun (WGS) entry which is preliminary data.</text>
</comment>
<organism evidence="1 2">
    <name type="scientific">Candidatus Nomurabacteria bacterium RIFCSPLOWO2_02_FULL_40_67</name>
    <dbReference type="NCBI Taxonomy" id="1801787"/>
    <lineage>
        <taxon>Bacteria</taxon>
        <taxon>Candidatus Nomuraibacteriota</taxon>
    </lineage>
</organism>